<dbReference type="EMBL" id="JAEVHL010000009">
    <property type="protein sequence ID" value="MBM0274643.1"/>
    <property type="molecule type" value="Genomic_DNA"/>
</dbReference>
<dbReference type="Proteomes" id="UP000622245">
    <property type="component" value="Unassembled WGS sequence"/>
</dbReference>
<evidence type="ECO:0000313" key="3">
    <source>
        <dbReference type="Proteomes" id="UP000622245"/>
    </source>
</evidence>
<keyword evidence="3" id="KW-1185">Reference proteome</keyword>
<proteinExistence type="predicted"/>
<accession>A0ABS1YB64</accession>
<reference evidence="2 3" key="1">
    <citation type="submission" date="2021-01" db="EMBL/GenBank/DDBJ databases">
        <title>Draft genome sequence of Micromonospora sp. strain STR1s_6.</title>
        <authorList>
            <person name="Karlyshev A."/>
            <person name="Jawad R."/>
        </authorList>
    </citation>
    <scope>NUCLEOTIDE SEQUENCE [LARGE SCALE GENOMIC DNA]</scope>
    <source>
        <strain evidence="2 3">STR1S-6</strain>
    </source>
</reference>
<evidence type="ECO:0000256" key="1">
    <source>
        <dbReference type="SAM" id="MobiDB-lite"/>
    </source>
</evidence>
<sequence>MACQLPLPGRVPTTPRHGVAPDRPGRVLTVRARAVVGKRSGTSCAAFPRQW</sequence>
<evidence type="ECO:0000313" key="2">
    <source>
        <dbReference type="EMBL" id="MBM0274643.1"/>
    </source>
</evidence>
<gene>
    <name evidence="2" type="ORF">JM949_03815</name>
</gene>
<feature type="region of interest" description="Disordered" evidence="1">
    <location>
        <begin position="1"/>
        <end position="23"/>
    </location>
</feature>
<comment type="caution">
    <text evidence="2">The sequence shown here is derived from an EMBL/GenBank/DDBJ whole genome shotgun (WGS) entry which is preliminary data.</text>
</comment>
<dbReference type="RefSeq" id="WP_203147060.1">
    <property type="nucleotide sequence ID" value="NZ_JAEVHL010000009.1"/>
</dbReference>
<organism evidence="2 3">
    <name type="scientific">Micromonospora tarensis</name>
    <dbReference type="NCBI Taxonomy" id="2806100"/>
    <lineage>
        <taxon>Bacteria</taxon>
        <taxon>Bacillati</taxon>
        <taxon>Actinomycetota</taxon>
        <taxon>Actinomycetes</taxon>
        <taxon>Micromonosporales</taxon>
        <taxon>Micromonosporaceae</taxon>
        <taxon>Micromonospora</taxon>
    </lineage>
</organism>
<name>A0ABS1YB64_9ACTN</name>
<protein>
    <submittedName>
        <fullName evidence="2">Uncharacterized protein</fullName>
    </submittedName>
</protein>